<evidence type="ECO:0000259" key="14">
    <source>
        <dbReference type="PROSITE" id="PS00907"/>
    </source>
</evidence>
<dbReference type="KEGG" id="ttr:Tter_2590"/>
<feature type="domain" description="Uroporphyrinogen decarboxylase (URO-D)" evidence="13">
    <location>
        <begin position="30"/>
        <end position="39"/>
    </location>
</feature>
<comment type="pathway">
    <text evidence="2 10 11">Porphyrin-containing compound metabolism; protoporphyrin-IX biosynthesis; coproporphyrinogen-III from 5-aminolevulinate: step 4/4.</text>
</comment>
<dbReference type="GO" id="GO:0005829">
    <property type="term" value="C:cytosol"/>
    <property type="evidence" value="ECO:0007669"/>
    <property type="project" value="UniProtKB-SubCell"/>
</dbReference>
<dbReference type="UniPathway" id="UPA00251">
    <property type="reaction ID" value="UER00321"/>
</dbReference>
<evidence type="ECO:0000256" key="3">
    <source>
        <dbReference type="ARBA" id="ARBA00009935"/>
    </source>
</evidence>
<evidence type="ECO:0000256" key="4">
    <source>
        <dbReference type="ARBA" id="ARBA00011738"/>
    </source>
</evidence>
<reference evidence="16" key="1">
    <citation type="journal article" date="2010" name="Stand. Genomic Sci.">
        <title>Complete genome sequence of 'Thermobaculum terrenum' type strain (YNP1).</title>
        <authorList>
            <person name="Kiss H."/>
            <person name="Cleland D."/>
            <person name="Lapidus A."/>
            <person name="Lucas S."/>
            <person name="Glavina Del Rio T."/>
            <person name="Nolan M."/>
            <person name="Tice H."/>
            <person name="Han C."/>
            <person name="Goodwin L."/>
            <person name="Pitluck S."/>
            <person name="Liolios K."/>
            <person name="Ivanova N."/>
            <person name="Mavromatis K."/>
            <person name="Ovchinnikova G."/>
            <person name="Pati A."/>
            <person name="Chen A."/>
            <person name="Palaniappan K."/>
            <person name="Land M."/>
            <person name="Hauser L."/>
            <person name="Chang Y."/>
            <person name="Jeffries C."/>
            <person name="Lu M."/>
            <person name="Brettin T."/>
            <person name="Detter J."/>
            <person name="Goker M."/>
            <person name="Tindall B."/>
            <person name="Beck B."/>
            <person name="McDermott T."/>
            <person name="Woyke T."/>
            <person name="Bristow J."/>
            <person name="Eisen J."/>
            <person name="Markowitz V."/>
            <person name="Hugenholtz P."/>
            <person name="Kyrpides N."/>
            <person name="Klenk H."/>
            <person name="Cheng J."/>
        </authorList>
    </citation>
    <scope>NUCLEOTIDE SEQUENCE [LARGE SCALE GENOMIC DNA]</scope>
    <source>
        <strain evidence="16">ATCC BAA-798 / YNP1</strain>
    </source>
</reference>
<dbReference type="InterPro" id="IPR000257">
    <property type="entry name" value="Uroporphyrinogen_deCOase"/>
</dbReference>
<evidence type="ECO:0000256" key="9">
    <source>
        <dbReference type="ARBA" id="ARBA00023244"/>
    </source>
</evidence>
<feature type="binding site" evidence="10">
    <location>
        <position position="330"/>
    </location>
    <ligand>
        <name>substrate</name>
    </ligand>
</feature>
<dbReference type="InterPro" id="IPR006361">
    <property type="entry name" value="Uroporphyrinogen_deCO2ase_HemE"/>
</dbReference>
<gene>
    <name evidence="10" type="primary">hemE</name>
    <name evidence="15" type="ordered locus">Tter_2590</name>
</gene>
<dbReference type="NCBIfam" id="TIGR01464">
    <property type="entry name" value="hemE"/>
    <property type="match status" value="1"/>
</dbReference>
<comment type="similarity">
    <text evidence="3 10 12">Belongs to the uroporphyrinogen decarboxylase family.</text>
</comment>
<keyword evidence="16" id="KW-1185">Reference proteome</keyword>
<evidence type="ECO:0000256" key="11">
    <source>
        <dbReference type="RuleBase" id="RU000554"/>
    </source>
</evidence>
<evidence type="ECO:0000256" key="7">
    <source>
        <dbReference type="ARBA" id="ARBA00022793"/>
    </source>
</evidence>
<evidence type="ECO:0000256" key="2">
    <source>
        <dbReference type="ARBA" id="ARBA00004804"/>
    </source>
</evidence>
<evidence type="ECO:0000256" key="10">
    <source>
        <dbReference type="HAMAP-Rule" id="MF_00218"/>
    </source>
</evidence>
<dbReference type="HOGENOM" id="CLU_040933_0_1_0"/>
<dbReference type="CDD" id="cd00717">
    <property type="entry name" value="URO-D"/>
    <property type="match status" value="1"/>
</dbReference>
<dbReference type="AlphaFoldDB" id="D1CIA8"/>
<evidence type="ECO:0000256" key="8">
    <source>
        <dbReference type="ARBA" id="ARBA00023239"/>
    </source>
</evidence>
<feature type="site" description="Transition state stabilizer" evidence="10">
    <location>
        <position position="84"/>
    </location>
</feature>
<evidence type="ECO:0000256" key="6">
    <source>
        <dbReference type="ARBA" id="ARBA00022490"/>
    </source>
</evidence>
<evidence type="ECO:0000313" key="16">
    <source>
        <dbReference type="Proteomes" id="UP000000323"/>
    </source>
</evidence>
<dbReference type="PROSITE" id="PS00907">
    <property type="entry name" value="UROD_2"/>
    <property type="match status" value="1"/>
</dbReference>
<evidence type="ECO:0000259" key="13">
    <source>
        <dbReference type="PROSITE" id="PS00906"/>
    </source>
</evidence>
<feature type="binding site" evidence="10">
    <location>
        <position position="84"/>
    </location>
    <ligand>
        <name>substrate</name>
    </ligand>
</feature>
<dbReference type="EC" id="4.1.1.37" evidence="5 10"/>
<sequence>MIAQDLSARPMSGEARMLAACRRQPTDSTPVWFMRQAGRCLAEYRELRRKYDILTLAKTPELCAQVTLMPVDALGVDAAVMFADIMLPLGGMGVEFFIEPEIGPIIPHPIRTRADIEAIRIVEAEEATPFVFEAIRIVRRELAGRAALIGFAGSPFTLACYMIEGRPSRDYAHAKRMMYGEPELWHGLMAKVTEVIVRYLRGQVQAGAQVIQLFDSWVGILGPDEYAEYVLPYSRRIFSEVKALGVPTIHFGTGAASLLELMAEAGPDLVSVDWRVRLDEAWERIGHDRGIQGNLDPAAMLAPWHYVEKKALDILRRANGRPGHVFNLGHGVLPDTDPGKLRMLVDLVHESTSRSKEEGV</sequence>
<dbReference type="eggNOG" id="COG0407">
    <property type="taxonomic scope" value="Bacteria"/>
</dbReference>
<dbReference type="GO" id="GO:0006782">
    <property type="term" value="P:protoporphyrinogen IX biosynthetic process"/>
    <property type="evidence" value="ECO:0007669"/>
    <property type="project" value="UniProtKB-UniRule"/>
</dbReference>
<dbReference type="EMBL" id="CP001826">
    <property type="protein sequence ID" value="ACZ43479.1"/>
    <property type="molecule type" value="Genomic_DNA"/>
</dbReference>
<evidence type="ECO:0000256" key="12">
    <source>
        <dbReference type="RuleBase" id="RU004169"/>
    </source>
</evidence>
<proteinExistence type="inferred from homology"/>
<comment type="subcellular location">
    <subcellularLocation>
        <location evidence="1">Cytoplasm</location>
        <location evidence="1">Cytosol</location>
    </subcellularLocation>
</comment>
<dbReference type="RefSeq" id="WP_012876510.1">
    <property type="nucleotide sequence ID" value="NC_013526.1"/>
</dbReference>
<keyword evidence="8 10" id="KW-0456">Lyase</keyword>
<evidence type="ECO:0000256" key="1">
    <source>
        <dbReference type="ARBA" id="ARBA00004514"/>
    </source>
</evidence>
<evidence type="ECO:0000256" key="5">
    <source>
        <dbReference type="ARBA" id="ARBA00012288"/>
    </source>
</evidence>
<comment type="caution">
    <text evidence="10">Lacks conserved residue(s) required for the propagation of feature annotation.</text>
</comment>
<protein>
    <recommendedName>
        <fullName evidence="5 10">Uroporphyrinogen decarboxylase</fullName>
        <shortName evidence="10">UPD</shortName>
        <shortName evidence="10">URO-D</shortName>
        <ecNumber evidence="5 10">4.1.1.37</ecNumber>
    </recommendedName>
</protein>
<keyword evidence="6 10" id="KW-0963">Cytoplasm</keyword>
<dbReference type="PANTHER" id="PTHR21091:SF169">
    <property type="entry name" value="UROPORPHYRINOGEN DECARBOXYLASE"/>
    <property type="match status" value="1"/>
</dbReference>
<name>D1CIA8_THET1</name>
<dbReference type="SUPFAM" id="SSF51726">
    <property type="entry name" value="UROD/MetE-like"/>
    <property type="match status" value="1"/>
</dbReference>
<dbReference type="PROSITE" id="PS00906">
    <property type="entry name" value="UROD_1"/>
    <property type="match status" value="1"/>
</dbReference>
<accession>D1CIA8</accession>
<feature type="domain" description="Uroporphyrinogen decarboxylase (URO-D)" evidence="14">
    <location>
        <begin position="149"/>
        <end position="165"/>
    </location>
</feature>
<feature type="binding site" evidence="10">
    <location>
        <begin position="35"/>
        <end position="39"/>
    </location>
    <ligand>
        <name>substrate</name>
    </ligand>
</feature>
<keyword evidence="9 10" id="KW-0627">Porphyrin biosynthesis</keyword>
<dbReference type="PANTHER" id="PTHR21091">
    <property type="entry name" value="METHYLTETRAHYDROFOLATE:HOMOCYSTEINE METHYLTRANSFERASE RELATED"/>
    <property type="match status" value="1"/>
</dbReference>
<dbReference type="FunFam" id="3.20.20.210:FF:000008">
    <property type="entry name" value="Uroporphyrinogen decarboxylase"/>
    <property type="match status" value="1"/>
</dbReference>
<dbReference type="Gene3D" id="3.20.20.210">
    <property type="match status" value="1"/>
</dbReference>
<feature type="binding site" evidence="10">
    <location>
        <position position="216"/>
    </location>
    <ligand>
        <name>substrate</name>
    </ligand>
</feature>
<dbReference type="Pfam" id="PF01208">
    <property type="entry name" value="URO-D"/>
    <property type="match status" value="1"/>
</dbReference>
<comment type="catalytic activity">
    <reaction evidence="10 11">
        <text>uroporphyrinogen III + 4 H(+) = coproporphyrinogen III + 4 CO2</text>
        <dbReference type="Rhea" id="RHEA:19865"/>
        <dbReference type="ChEBI" id="CHEBI:15378"/>
        <dbReference type="ChEBI" id="CHEBI:16526"/>
        <dbReference type="ChEBI" id="CHEBI:57308"/>
        <dbReference type="ChEBI" id="CHEBI:57309"/>
        <dbReference type="EC" id="4.1.1.37"/>
    </reaction>
</comment>
<dbReference type="HAMAP" id="MF_00218">
    <property type="entry name" value="URO_D"/>
    <property type="match status" value="1"/>
</dbReference>
<dbReference type="InterPro" id="IPR038071">
    <property type="entry name" value="UROD/MetE-like_sf"/>
</dbReference>
<evidence type="ECO:0000313" key="15">
    <source>
        <dbReference type="EMBL" id="ACZ43479.1"/>
    </source>
</evidence>
<keyword evidence="7 10" id="KW-0210">Decarboxylase</keyword>
<feature type="binding site" evidence="10">
    <location>
        <position position="161"/>
    </location>
    <ligand>
        <name>substrate</name>
    </ligand>
</feature>
<dbReference type="STRING" id="525904.Tter_2590"/>
<dbReference type="Proteomes" id="UP000000323">
    <property type="component" value="Chromosome 2"/>
</dbReference>
<comment type="subunit">
    <text evidence="4 10">Homodimer.</text>
</comment>
<comment type="function">
    <text evidence="10">Catalyzes the decarboxylation of four acetate groups of uroporphyrinogen-III to yield coproporphyrinogen-III.</text>
</comment>
<dbReference type="GO" id="GO:0004853">
    <property type="term" value="F:uroporphyrinogen decarboxylase activity"/>
    <property type="evidence" value="ECO:0007669"/>
    <property type="project" value="UniProtKB-UniRule"/>
</dbReference>
<organism evidence="15 16">
    <name type="scientific">Thermobaculum terrenum (strain ATCC BAA-798 / CCMEE 7001 / YNP1)</name>
    <dbReference type="NCBI Taxonomy" id="525904"/>
    <lineage>
        <taxon>Bacteria</taxon>
        <taxon>Bacillati</taxon>
        <taxon>Chloroflexota</taxon>
        <taxon>Chloroflexia</taxon>
        <taxon>Candidatus Thermobaculales</taxon>
        <taxon>Candidatus Thermobaculaceae</taxon>
        <taxon>Thermobaculum</taxon>
    </lineage>
</organism>